<evidence type="ECO:0000313" key="3">
    <source>
        <dbReference type="Proteomes" id="UP000327157"/>
    </source>
</evidence>
<feature type="region of interest" description="Disordered" evidence="1">
    <location>
        <begin position="52"/>
        <end position="91"/>
    </location>
</feature>
<feature type="region of interest" description="Disordered" evidence="1">
    <location>
        <begin position="1"/>
        <end position="31"/>
    </location>
</feature>
<dbReference type="Proteomes" id="UP000327157">
    <property type="component" value="Chromosome 14"/>
</dbReference>
<reference evidence="2 3" key="3">
    <citation type="submission" date="2019-11" db="EMBL/GenBank/DDBJ databases">
        <title>A de novo genome assembly of a pear dwarfing rootstock.</title>
        <authorList>
            <person name="Wang F."/>
            <person name="Wang J."/>
            <person name="Li S."/>
            <person name="Zhang Y."/>
            <person name="Fang M."/>
            <person name="Ma L."/>
            <person name="Zhao Y."/>
            <person name="Jiang S."/>
        </authorList>
    </citation>
    <scope>NUCLEOTIDE SEQUENCE [LARGE SCALE GENOMIC DNA]</scope>
    <source>
        <strain evidence="2">S2</strain>
        <tissue evidence="2">Leaf</tissue>
    </source>
</reference>
<sequence>MIKINKPEGPPIMSKKGSKKRAPTMDLNPPTLKDILEIGKSHGEASDVVLVDDDLNVPTMGEKQESLELLDNERPESHDKEESSLDPKPPSADSVYILLKQALHADDYALLLDYTTKMRSMTITVNVDYTTGVLGHCKVSLTAESIWCLKLLQSLICIIQ</sequence>
<name>A0A5N5FZ71_9ROSA</name>
<dbReference type="EMBL" id="SMOL01000553">
    <property type="protein sequence ID" value="KAB2608439.1"/>
    <property type="molecule type" value="Genomic_DNA"/>
</dbReference>
<comment type="caution">
    <text evidence="2">The sequence shown here is derived from an EMBL/GenBank/DDBJ whole genome shotgun (WGS) entry which is preliminary data.</text>
</comment>
<proteinExistence type="predicted"/>
<organism evidence="2 3">
    <name type="scientific">Pyrus ussuriensis x Pyrus communis</name>
    <dbReference type="NCBI Taxonomy" id="2448454"/>
    <lineage>
        <taxon>Eukaryota</taxon>
        <taxon>Viridiplantae</taxon>
        <taxon>Streptophyta</taxon>
        <taxon>Embryophyta</taxon>
        <taxon>Tracheophyta</taxon>
        <taxon>Spermatophyta</taxon>
        <taxon>Magnoliopsida</taxon>
        <taxon>eudicotyledons</taxon>
        <taxon>Gunneridae</taxon>
        <taxon>Pentapetalae</taxon>
        <taxon>rosids</taxon>
        <taxon>fabids</taxon>
        <taxon>Rosales</taxon>
        <taxon>Rosaceae</taxon>
        <taxon>Amygdaloideae</taxon>
        <taxon>Maleae</taxon>
        <taxon>Pyrus</taxon>
    </lineage>
</organism>
<dbReference type="AlphaFoldDB" id="A0A5N5FZ71"/>
<keyword evidence="3" id="KW-1185">Reference proteome</keyword>
<protein>
    <submittedName>
        <fullName evidence="2">Uncharacterized protein</fullName>
    </submittedName>
</protein>
<evidence type="ECO:0000313" key="2">
    <source>
        <dbReference type="EMBL" id="KAB2608439.1"/>
    </source>
</evidence>
<dbReference type="OrthoDB" id="1416647at2759"/>
<feature type="compositionally biased region" description="Basic and acidic residues" evidence="1">
    <location>
        <begin position="62"/>
        <end position="85"/>
    </location>
</feature>
<reference evidence="3" key="2">
    <citation type="submission" date="2019-10" db="EMBL/GenBank/DDBJ databases">
        <title>A de novo genome assembly of a pear dwarfing rootstock.</title>
        <authorList>
            <person name="Wang F."/>
            <person name="Wang J."/>
            <person name="Li S."/>
            <person name="Zhang Y."/>
            <person name="Fang M."/>
            <person name="Ma L."/>
            <person name="Zhao Y."/>
            <person name="Jiang S."/>
        </authorList>
    </citation>
    <scope>NUCLEOTIDE SEQUENCE [LARGE SCALE GENOMIC DNA]</scope>
</reference>
<evidence type="ECO:0000256" key="1">
    <source>
        <dbReference type="SAM" id="MobiDB-lite"/>
    </source>
</evidence>
<reference evidence="2 3" key="1">
    <citation type="submission" date="2019-09" db="EMBL/GenBank/DDBJ databases">
        <authorList>
            <person name="Ou C."/>
        </authorList>
    </citation>
    <scope>NUCLEOTIDE SEQUENCE [LARGE SCALE GENOMIC DNA]</scope>
    <source>
        <strain evidence="2">S2</strain>
        <tissue evidence="2">Leaf</tissue>
    </source>
</reference>
<accession>A0A5N5FZ71</accession>
<gene>
    <name evidence="2" type="ORF">D8674_011607</name>
</gene>